<evidence type="ECO:0000259" key="6">
    <source>
        <dbReference type="PROSITE" id="PS51172"/>
    </source>
</evidence>
<dbReference type="Gene3D" id="2.60.40.710">
    <property type="entry name" value="Endoglucanase-like"/>
    <property type="match status" value="2"/>
</dbReference>
<dbReference type="RefSeq" id="WP_094379366.1">
    <property type="nucleotide sequence ID" value="NZ_NOKA02000003.1"/>
</dbReference>
<evidence type="ECO:0000256" key="1">
    <source>
        <dbReference type="ARBA" id="ARBA00022801"/>
    </source>
</evidence>
<evidence type="ECO:0000256" key="4">
    <source>
        <dbReference type="ARBA" id="ARBA00023326"/>
    </source>
</evidence>
<dbReference type="GO" id="GO:0004553">
    <property type="term" value="F:hydrolase activity, hydrolyzing O-glycosyl compounds"/>
    <property type="evidence" value="ECO:0007669"/>
    <property type="project" value="InterPro"/>
</dbReference>
<dbReference type="SMART" id="SM01067">
    <property type="entry name" value="CBM_3"/>
    <property type="match status" value="2"/>
</dbReference>
<reference evidence="7 8" key="1">
    <citation type="journal article" date="2017" name="Genome Announc.">
        <title>Draft Genome Sequence of a Sporulating and Motile Strain of Lachnotalea glycerini Isolated from Water in Quebec City, Canada.</title>
        <authorList>
            <person name="Maheux A.F."/>
            <person name="Boudreau D.K."/>
            <person name="Berube E."/>
            <person name="Boissinot M."/>
            <person name="Raymond F."/>
            <person name="Brodeur S."/>
            <person name="Corbeil J."/>
            <person name="Isabel S."/>
            <person name="Omar R.F."/>
            <person name="Bergeron M.G."/>
        </authorList>
    </citation>
    <scope>NUCLEOTIDE SEQUENCE [LARGE SCALE GENOMIC DNA]</scope>
    <source>
        <strain evidence="7 8">CCRI-19302</strain>
    </source>
</reference>
<dbReference type="GO" id="GO:0000272">
    <property type="term" value="P:polysaccharide catabolic process"/>
    <property type="evidence" value="ECO:0007669"/>
    <property type="project" value="UniProtKB-KW"/>
</dbReference>
<feature type="chain" id="PRO_5017026469" description="CBM3 domain-containing protein" evidence="5">
    <location>
        <begin position="31"/>
        <end position="973"/>
    </location>
</feature>
<dbReference type="Pfam" id="PF00759">
    <property type="entry name" value="Glyco_hydro_9"/>
    <property type="match status" value="1"/>
</dbReference>
<dbReference type="GO" id="GO:0030248">
    <property type="term" value="F:cellulose binding"/>
    <property type="evidence" value="ECO:0007669"/>
    <property type="project" value="InterPro"/>
</dbReference>
<organism evidence="7 8">
    <name type="scientific">Lachnotalea glycerini</name>
    <dbReference type="NCBI Taxonomy" id="1763509"/>
    <lineage>
        <taxon>Bacteria</taxon>
        <taxon>Bacillati</taxon>
        <taxon>Bacillota</taxon>
        <taxon>Clostridia</taxon>
        <taxon>Lachnospirales</taxon>
        <taxon>Lachnospiraceae</taxon>
        <taxon>Lachnotalea</taxon>
    </lineage>
</organism>
<dbReference type="Pfam" id="PF00942">
    <property type="entry name" value="CBM_3"/>
    <property type="match status" value="2"/>
</dbReference>
<dbReference type="AlphaFoldDB" id="A0A371JIV0"/>
<accession>A0A371JIV0</accession>
<evidence type="ECO:0000256" key="5">
    <source>
        <dbReference type="SAM" id="SignalP"/>
    </source>
</evidence>
<keyword evidence="8" id="KW-1185">Reference proteome</keyword>
<keyword evidence="4" id="KW-0624">Polysaccharide degradation</keyword>
<keyword evidence="2" id="KW-0119">Carbohydrate metabolism</keyword>
<feature type="domain" description="CBM3" evidence="6">
    <location>
        <begin position="812"/>
        <end position="973"/>
    </location>
</feature>
<dbReference type="InterPro" id="IPR036966">
    <property type="entry name" value="CBM3_sf"/>
</dbReference>
<feature type="signal peptide" evidence="5">
    <location>
        <begin position="1"/>
        <end position="30"/>
    </location>
</feature>
<dbReference type="InterPro" id="IPR008965">
    <property type="entry name" value="CBM2/CBM3_carb-bd_dom_sf"/>
</dbReference>
<dbReference type="Gene3D" id="2.60.40.10">
    <property type="entry name" value="Immunoglobulins"/>
    <property type="match status" value="1"/>
</dbReference>
<dbReference type="InterPro" id="IPR012341">
    <property type="entry name" value="6hp_glycosidase-like_sf"/>
</dbReference>
<gene>
    <name evidence="7" type="ORF">CG710_004210</name>
</gene>
<dbReference type="Proteomes" id="UP000216411">
    <property type="component" value="Unassembled WGS sequence"/>
</dbReference>
<dbReference type="EMBL" id="NOKA02000003">
    <property type="protein sequence ID" value="RDY32637.1"/>
    <property type="molecule type" value="Genomic_DNA"/>
</dbReference>
<dbReference type="OrthoDB" id="9758662at2"/>
<dbReference type="InterPro" id="IPR013783">
    <property type="entry name" value="Ig-like_fold"/>
</dbReference>
<feature type="domain" description="CBM3" evidence="6">
    <location>
        <begin position="538"/>
        <end position="699"/>
    </location>
</feature>
<proteinExistence type="predicted"/>
<protein>
    <recommendedName>
        <fullName evidence="6">CBM3 domain-containing protein</fullName>
    </recommendedName>
</protein>
<evidence type="ECO:0000313" key="8">
    <source>
        <dbReference type="Proteomes" id="UP000216411"/>
    </source>
</evidence>
<dbReference type="InterPro" id="IPR001956">
    <property type="entry name" value="CBM3"/>
</dbReference>
<dbReference type="InterPro" id="IPR001701">
    <property type="entry name" value="Glyco_hydro_9"/>
</dbReference>
<dbReference type="PROSITE" id="PS51172">
    <property type="entry name" value="CBM3"/>
    <property type="match status" value="2"/>
</dbReference>
<comment type="caution">
    <text evidence="7">The sequence shown here is derived from an EMBL/GenBank/DDBJ whole genome shotgun (WGS) entry which is preliminary data.</text>
</comment>
<evidence type="ECO:0000256" key="3">
    <source>
        <dbReference type="ARBA" id="ARBA00023295"/>
    </source>
</evidence>
<keyword evidence="3" id="KW-0326">Glycosidase</keyword>
<keyword evidence="5" id="KW-0732">Signal</keyword>
<dbReference type="Gene3D" id="1.50.10.10">
    <property type="match status" value="1"/>
</dbReference>
<dbReference type="SUPFAM" id="SSF49384">
    <property type="entry name" value="Carbohydrate-binding domain"/>
    <property type="match status" value="2"/>
</dbReference>
<dbReference type="PANTHER" id="PTHR22298">
    <property type="entry name" value="ENDO-1,4-BETA-GLUCANASE"/>
    <property type="match status" value="1"/>
</dbReference>
<evidence type="ECO:0000256" key="2">
    <source>
        <dbReference type="ARBA" id="ARBA00023277"/>
    </source>
</evidence>
<sequence length="973" mass="108897">MKYKKLKKSIVCALALSLTFNMGFTTQLQAATEATDDVSDEETFNYAKAFQLSMYFYDANKCGPGVSDGALSWRGDCHLEDQSIPLTPVEKDGKGTNLSENFIEENIEALDPDGDGCVNLSGGFHDAGDHVKFGLPQSYSGSTLGWGFYEFRDAYVKVGEQEHIEEILRWFNDYFIRCTFRDAEGKVVAFAYQVGDGTTDHTYWGSPELQTTSRPAWFASSETPASDQCAGAAASLAINYLNFKETDPAYADTCLDTAKALYDFAKENRGTGFSGGFYNSSYDEDEMSWAGVWLKIATGEDSYIDDIISVDSNGKYTGYMQKIISTTDSTWQNIWVHSWDTVWGGVFAKLAPITNNPEHWYFFRWNLEYWSGTAHEETNDTNFLAANPSGYRVLNTWGSARYNTAAQLCALVYNQYKPNQDFVEWCKGQMDYLLGDNPMNRCYEVGYADNSAKNPHHRAAHGSLTNSMLEPETEKHVLWGALVGGPDKEDYHADEVTDYVYNEVAIDYNAGFVGALAALYSIYGEGQEPDATLPLYQEDETPYFVEAKIEQENTERTQLTIKVTNDTSCPPKRVDTLKARYFFDISEMLKKGQTIQDLTIPVFYDQALTQDGIGVNIEGPYAWNEEDGIYYVDLDWSGISFHGSREIQIGLVPVQDASYQVNWDPTNDWSRQTLTKESEMTDYIPLYLDDQLVYGQEPEAGEDIEDAIIAITTPLEGTLVDMTNEDAFLEVTAESTGISKDITKIELFANGDKIGEADADVCNAVYTLPTDISDIQDSVMDVTLTAQATLANGEIKQGKPVKIKLKLSSTVSDEINLSLVMDKSENQSSNTITKKFSLNNTGEQSVDLSTVKIRYYYTKEANVKQVFYCDDAGISYPALPWYETVTEYLSGKFVNLDPAKENADTYLELSFDQLKKSLEPGKSLVCKFRIANSDWSEYNQENDYSNIEEDGIVILSNDTVISGTLPLTKDLEQ</sequence>
<keyword evidence="1" id="KW-0378">Hydrolase</keyword>
<name>A0A371JIV0_9FIRM</name>
<dbReference type="SUPFAM" id="SSF48208">
    <property type="entry name" value="Six-hairpin glycosidases"/>
    <property type="match status" value="1"/>
</dbReference>
<evidence type="ECO:0000313" key="7">
    <source>
        <dbReference type="EMBL" id="RDY32637.1"/>
    </source>
</evidence>
<dbReference type="InterPro" id="IPR008928">
    <property type="entry name" value="6-hairpin_glycosidase_sf"/>
</dbReference>